<name>A0A174EMW1_9FIRM</name>
<dbReference type="RefSeq" id="WP_055224759.1">
    <property type="nucleotide sequence ID" value="NZ_CYYW01000016.1"/>
</dbReference>
<dbReference type="AlphaFoldDB" id="A0A174EMW1"/>
<protein>
    <submittedName>
        <fullName evidence="1">Uncharacterized protein</fullName>
    </submittedName>
</protein>
<organism evidence="1 2">
    <name type="scientific">Agathobacter rectalis</name>
    <dbReference type="NCBI Taxonomy" id="39491"/>
    <lineage>
        <taxon>Bacteria</taxon>
        <taxon>Bacillati</taxon>
        <taxon>Bacillota</taxon>
        <taxon>Clostridia</taxon>
        <taxon>Lachnospirales</taxon>
        <taxon>Lachnospiraceae</taxon>
        <taxon>Agathobacter</taxon>
    </lineage>
</organism>
<evidence type="ECO:0000313" key="1">
    <source>
        <dbReference type="EMBL" id="CUO39134.1"/>
    </source>
</evidence>
<sequence length="508" mass="57935">MGRIRKFTQEAYDALQSGVSDDGEILDFFSDIPLNISNFFNSLELEDDLSNFQSYLRDISDFENYTAKKVDDIFRDVINVDETYATIFRDFNDRMTDFDTIINKLKESISDVNFENNFSKDGFINSLPKETENIIGVNWKNILDKDADDISDEEYNMIAEYIIKNGDADILEEILVDCYTIKKPKNGERNPVVFDNGIEGKTEKYWYSLNKKYNGLSAAINRVTQIWIAIGYTSESDERNRWISTAAQYNTFFKEFGKNKDLVMVREIKLDGTIKELNSNLIDIKNNKAGDLTAVYYPYFSQPTIIEGEVNNKKVMTTSFAGFDQGGQDDLANKGIKYIRANAGVDKNTNMLGTLSDSVVNQITSSLIGKIPGSGIISSVCDICDNSESKLETAETISVSEFANHIGWIVDEFGLICVANDVNENPETCKIYLYPGPETKKIVESYNKYMKEHRDFAIEIGYPKDGINMSWFNKTKKYEDIYIILNSIKIMNRDPLIFNVIENYNEGE</sequence>
<dbReference type="EMBL" id="CYYW01000016">
    <property type="protein sequence ID" value="CUO39134.1"/>
    <property type="molecule type" value="Genomic_DNA"/>
</dbReference>
<accession>A0A174EMW1</accession>
<reference evidence="1 2" key="1">
    <citation type="submission" date="2015-09" db="EMBL/GenBank/DDBJ databases">
        <authorList>
            <consortium name="Pathogen Informatics"/>
        </authorList>
    </citation>
    <scope>NUCLEOTIDE SEQUENCE [LARGE SCALE GENOMIC DNA]</scope>
    <source>
        <strain evidence="1 2">2789STDY5608860</strain>
    </source>
</reference>
<proteinExistence type="predicted"/>
<dbReference type="Proteomes" id="UP000095384">
    <property type="component" value="Unassembled WGS sequence"/>
</dbReference>
<evidence type="ECO:0000313" key="2">
    <source>
        <dbReference type="Proteomes" id="UP000095384"/>
    </source>
</evidence>
<gene>
    <name evidence="1" type="ORF">ERS852417_02194</name>
</gene>